<gene>
    <name evidence="1" type="ORF">PXEA_LOCUS2526</name>
</gene>
<comment type="caution">
    <text evidence="1">The sequence shown here is derived from an EMBL/GenBank/DDBJ whole genome shotgun (WGS) entry which is preliminary data.</text>
</comment>
<dbReference type="AlphaFoldDB" id="A0A3S4ZDY7"/>
<dbReference type="EMBL" id="CAAALY010005415">
    <property type="protein sequence ID" value="VEL09086.1"/>
    <property type="molecule type" value="Genomic_DNA"/>
</dbReference>
<sequence>MPGSELDNRSTLFILQITCKAHTYSMRPTVQLHIGSSLREFHHLLAELSRLTSVQIAGGLIVWKRNSYGQINGWSSGLASACVNRDTGWCLNTATVDDVKGANNRVRKQVTLASSDSDLWKQLRLNLMVQLQGSSLAGWTGVPRRRPEIRLLAKRIFH</sequence>
<reference evidence="1" key="1">
    <citation type="submission" date="2018-11" db="EMBL/GenBank/DDBJ databases">
        <authorList>
            <consortium name="Pathogen Informatics"/>
        </authorList>
    </citation>
    <scope>NUCLEOTIDE SEQUENCE</scope>
</reference>
<name>A0A3S4ZDY7_9PLAT</name>
<dbReference type="Proteomes" id="UP000784294">
    <property type="component" value="Unassembled WGS sequence"/>
</dbReference>
<protein>
    <submittedName>
        <fullName evidence="1">Uncharacterized protein</fullName>
    </submittedName>
</protein>
<evidence type="ECO:0000313" key="1">
    <source>
        <dbReference type="EMBL" id="VEL09086.1"/>
    </source>
</evidence>
<organism evidence="1 2">
    <name type="scientific">Protopolystoma xenopodis</name>
    <dbReference type="NCBI Taxonomy" id="117903"/>
    <lineage>
        <taxon>Eukaryota</taxon>
        <taxon>Metazoa</taxon>
        <taxon>Spiralia</taxon>
        <taxon>Lophotrochozoa</taxon>
        <taxon>Platyhelminthes</taxon>
        <taxon>Monogenea</taxon>
        <taxon>Polyopisthocotylea</taxon>
        <taxon>Polystomatidea</taxon>
        <taxon>Polystomatidae</taxon>
        <taxon>Protopolystoma</taxon>
    </lineage>
</organism>
<keyword evidence="2" id="KW-1185">Reference proteome</keyword>
<proteinExistence type="predicted"/>
<accession>A0A3S4ZDY7</accession>
<evidence type="ECO:0000313" key="2">
    <source>
        <dbReference type="Proteomes" id="UP000784294"/>
    </source>
</evidence>